<dbReference type="GeneID" id="90134343"/>
<dbReference type="RefSeq" id="WP_179260690.1">
    <property type="nucleotide sequence ID" value="NZ_CP058601.1"/>
</dbReference>
<accession>A0A7D5GHA7</accession>
<evidence type="ECO:0000313" key="2">
    <source>
        <dbReference type="Proteomes" id="UP000509241"/>
    </source>
</evidence>
<dbReference type="EMBL" id="CP058601">
    <property type="protein sequence ID" value="QLG48954.1"/>
    <property type="molecule type" value="Genomic_DNA"/>
</dbReference>
<sequence length="109" mass="12139">MVIGIGDGDRLAFGRSCRVDQPLYCDHAASRANSGETLAVGLIDHFPVDIDRENHRSDDDLDRRARHRERIRLGFGRPHRLGVRVVGETTDLSSSVAVVPRRSRASRHG</sequence>
<protein>
    <submittedName>
        <fullName evidence="1">Uncharacterized protein</fullName>
    </submittedName>
</protein>
<dbReference type="Proteomes" id="UP000509241">
    <property type="component" value="Chromosome"/>
</dbReference>
<dbReference type="AlphaFoldDB" id="A0A7D5GHA7"/>
<organism evidence="1 2">
    <name type="scientific">Natrinema halophilum</name>
    <dbReference type="NCBI Taxonomy" id="1699371"/>
    <lineage>
        <taxon>Archaea</taxon>
        <taxon>Methanobacteriati</taxon>
        <taxon>Methanobacteriota</taxon>
        <taxon>Stenosarchaea group</taxon>
        <taxon>Halobacteria</taxon>
        <taxon>Halobacteriales</taxon>
        <taxon>Natrialbaceae</taxon>
        <taxon>Natrinema</taxon>
    </lineage>
</organism>
<gene>
    <name evidence="1" type="ORF">HYG82_08860</name>
</gene>
<keyword evidence="2" id="KW-1185">Reference proteome</keyword>
<evidence type="ECO:0000313" key="1">
    <source>
        <dbReference type="EMBL" id="QLG48954.1"/>
    </source>
</evidence>
<reference evidence="1 2" key="1">
    <citation type="submission" date="2020-07" db="EMBL/GenBank/DDBJ databases">
        <authorList>
            <person name="Cui H."/>
        </authorList>
    </citation>
    <scope>NUCLEOTIDE SEQUENCE [LARGE SCALE GENOMIC DNA]</scope>
    <source>
        <strain evidence="1 2">YPL8</strain>
    </source>
</reference>
<name>A0A7D5GHA7_9EURY</name>
<proteinExistence type="predicted"/>